<sequence>MIEVAPGIYQLTLPNPAYAALRYVNTYLVRGSDGYLLIDTGWSDEALASLQQQLTKVGISFSDINQIVVTHTHPDHYGLASRLKQLSGAKLAWHHLEISIIESRYSDETDFLSRLEQWWHVNGVSATEVKKFREDFQKIARIFISPILPDVTLHGGETIATGVFDLQVLNTPGHSAGHISLYEPKQKILFSGDHILPNITTNIGIGLLLSQSSGNPLDDYLNSLNQIKQLEVNLILPGHENRFVGLKKRVEELILHHKRRTTEVAKTIETEAKIAYQIATELTWIPDVKGVGWQDLDLWSQKLAIAETAAHLESLRCDGKADKFFRD</sequence>
<dbReference type="Gene3D" id="1.10.10.10">
    <property type="entry name" value="Winged helix-like DNA-binding domain superfamily/Winged helix DNA-binding domain"/>
    <property type="match status" value="1"/>
</dbReference>
<proteinExistence type="predicted"/>
<comment type="caution">
    <text evidence="2">The sequence shown here is derived from an EMBL/GenBank/DDBJ whole genome shotgun (WGS) entry which is preliminary data.</text>
</comment>
<dbReference type="SUPFAM" id="SSF56281">
    <property type="entry name" value="Metallo-hydrolase/oxidoreductase"/>
    <property type="match status" value="1"/>
</dbReference>
<organism evidence="2">
    <name type="scientific">marine sediment metagenome</name>
    <dbReference type="NCBI Taxonomy" id="412755"/>
    <lineage>
        <taxon>unclassified sequences</taxon>
        <taxon>metagenomes</taxon>
        <taxon>ecological metagenomes</taxon>
    </lineage>
</organism>
<dbReference type="CDD" id="cd07725">
    <property type="entry name" value="TTHA1429-like_MBL-fold"/>
    <property type="match status" value="1"/>
</dbReference>
<feature type="domain" description="Metallo-beta-lactamase" evidence="1">
    <location>
        <begin position="23"/>
        <end position="239"/>
    </location>
</feature>
<dbReference type="EMBL" id="BARU01009087">
    <property type="protein sequence ID" value="GAH32700.1"/>
    <property type="molecule type" value="Genomic_DNA"/>
</dbReference>
<name>X1FJJ7_9ZZZZ</name>
<dbReference type="Pfam" id="PF00753">
    <property type="entry name" value="Lactamase_B"/>
    <property type="match status" value="1"/>
</dbReference>
<protein>
    <recommendedName>
        <fullName evidence="1">Metallo-beta-lactamase domain-containing protein</fullName>
    </recommendedName>
</protein>
<dbReference type="InterPro" id="IPR036866">
    <property type="entry name" value="RibonucZ/Hydroxyglut_hydro"/>
</dbReference>
<dbReference type="InterPro" id="IPR050662">
    <property type="entry name" value="Sec-metab_biosynth-thioest"/>
</dbReference>
<gene>
    <name evidence="2" type="ORF">S03H2_17593</name>
</gene>
<feature type="non-terminal residue" evidence="2">
    <location>
        <position position="327"/>
    </location>
</feature>
<dbReference type="InterPro" id="IPR036388">
    <property type="entry name" value="WH-like_DNA-bd_sf"/>
</dbReference>
<dbReference type="Gene3D" id="3.60.15.10">
    <property type="entry name" value="Ribonuclease Z/Hydroxyacylglutathione hydrolase-like"/>
    <property type="match status" value="1"/>
</dbReference>
<evidence type="ECO:0000313" key="2">
    <source>
        <dbReference type="EMBL" id="GAH32700.1"/>
    </source>
</evidence>
<reference evidence="2" key="1">
    <citation type="journal article" date="2014" name="Front. Microbiol.">
        <title>High frequency of phylogenetically diverse reductive dehalogenase-homologous genes in deep subseafloor sedimentary metagenomes.</title>
        <authorList>
            <person name="Kawai M."/>
            <person name="Futagami T."/>
            <person name="Toyoda A."/>
            <person name="Takaki Y."/>
            <person name="Nishi S."/>
            <person name="Hori S."/>
            <person name="Arai W."/>
            <person name="Tsubouchi T."/>
            <person name="Morono Y."/>
            <person name="Uchiyama I."/>
            <person name="Ito T."/>
            <person name="Fujiyama A."/>
            <person name="Inagaki F."/>
            <person name="Takami H."/>
        </authorList>
    </citation>
    <scope>NUCLEOTIDE SEQUENCE</scope>
    <source>
        <strain evidence="2">Expedition CK06-06</strain>
    </source>
</reference>
<dbReference type="InterPro" id="IPR001279">
    <property type="entry name" value="Metallo-B-lactamas"/>
</dbReference>
<dbReference type="AlphaFoldDB" id="X1FJJ7"/>
<dbReference type="PANTHER" id="PTHR23131:SF4">
    <property type="entry name" value="METALLO-BETA-LACTAMASE SUPERFAMILY POTEIN"/>
    <property type="match status" value="1"/>
</dbReference>
<evidence type="ECO:0000259" key="1">
    <source>
        <dbReference type="SMART" id="SM00849"/>
    </source>
</evidence>
<dbReference type="SMART" id="SM00849">
    <property type="entry name" value="Lactamase_B"/>
    <property type="match status" value="1"/>
</dbReference>
<dbReference type="PANTHER" id="PTHR23131">
    <property type="entry name" value="ENDORIBONUCLEASE LACTB2"/>
    <property type="match status" value="1"/>
</dbReference>
<accession>X1FJJ7</accession>